<sequence>MSLVEERLQKAGFVLPDIAQPAGLYQPAVMFNDIIYTSGQLPLLHGVLIDPGGSGKVNEINQGDAAHAARQAVLNALSAVKQVSGDLDRVSRIIRLTVYVASESFYSRQHIVANGASSVLYEAFGEHGRHARSAVGVAELPMNASVEVDLVAGL</sequence>
<dbReference type="Gene3D" id="3.30.1330.40">
    <property type="entry name" value="RutC-like"/>
    <property type="match status" value="1"/>
</dbReference>
<keyword evidence="3" id="KW-1185">Reference proteome</keyword>
<gene>
    <name evidence="2" type="ORF">INT08_01650</name>
</gene>
<dbReference type="PANTHER" id="PTHR43760">
    <property type="entry name" value="ENDORIBONUCLEASE-RELATED"/>
    <property type="match status" value="1"/>
</dbReference>
<dbReference type="InterPro" id="IPR035959">
    <property type="entry name" value="RutC-like_sf"/>
</dbReference>
<dbReference type="RefSeq" id="WP_114607031.1">
    <property type="nucleotide sequence ID" value="NZ_JABVZQ010000004.1"/>
</dbReference>
<dbReference type="InterPro" id="IPR013813">
    <property type="entry name" value="Endoribo_LPSP/chorism_mut-like"/>
</dbReference>
<accession>A0ABR9XPI4</accession>
<reference evidence="2 3" key="1">
    <citation type="journal article" date="2020" name="Microorganisms">
        <title>Simultaneous Genome Sequencing of Prosthecochloris ethylica and Desulfuromonas acetoxidans within a Syntrophic Mixture Reveals Unique Pili and Protein Interactions.</title>
        <authorList>
            <person name="Kyndt J.A."/>
            <person name="Van Beeumen J.J."/>
            <person name="Meyer T.E."/>
        </authorList>
    </citation>
    <scope>NUCLEOTIDE SEQUENCE [LARGE SCALE GENOMIC DNA]</scope>
    <source>
        <strain evidence="2 3">N3</strain>
    </source>
</reference>
<dbReference type="EMBL" id="JADGII010000002">
    <property type="protein sequence ID" value="MBF0635889.1"/>
    <property type="molecule type" value="Genomic_DNA"/>
</dbReference>
<dbReference type="SUPFAM" id="SSF55298">
    <property type="entry name" value="YjgF-like"/>
    <property type="match status" value="1"/>
</dbReference>
<proteinExistence type="predicted"/>
<dbReference type="Pfam" id="PF14588">
    <property type="entry name" value="YjgF_endoribonc"/>
    <property type="match status" value="1"/>
</dbReference>
<comment type="caution">
    <text evidence="2">The sequence shown here is derived from an EMBL/GenBank/DDBJ whole genome shotgun (WGS) entry which is preliminary data.</text>
</comment>
<protein>
    <submittedName>
        <fullName evidence="2">RidA family protein</fullName>
    </submittedName>
</protein>
<evidence type="ECO:0000313" key="2">
    <source>
        <dbReference type="EMBL" id="MBF0635889.1"/>
    </source>
</evidence>
<evidence type="ECO:0000259" key="1">
    <source>
        <dbReference type="Pfam" id="PF14588"/>
    </source>
</evidence>
<dbReference type="CDD" id="cd02199">
    <property type="entry name" value="YjgF_YER057c_UK114_like_1"/>
    <property type="match status" value="1"/>
</dbReference>
<evidence type="ECO:0000313" key="3">
    <source>
        <dbReference type="Proteomes" id="UP000619838"/>
    </source>
</evidence>
<feature type="domain" description="Endoribonuclease L-PSP/chorismate mutase-like" evidence="1">
    <location>
        <begin position="5"/>
        <end position="153"/>
    </location>
</feature>
<dbReference type="PANTHER" id="PTHR43760:SF1">
    <property type="entry name" value="ENDORIBONUCLEASE L-PSP_CHORISMATE MUTASE-LIKE DOMAIN-CONTAINING PROTEIN"/>
    <property type="match status" value="1"/>
</dbReference>
<organism evidence="2 3">
    <name type="scientific">Prosthecochloris ethylica</name>
    <dbReference type="NCBI Taxonomy" id="2743976"/>
    <lineage>
        <taxon>Bacteria</taxon>
        <taxon>Pseudomonadati</taxon>
        <taxon>Chlorobiota</taxon>
        <taxon>Chlorobiia</taxon>
        <taxon>Chlorobiales</taxon>
        <taxon>Chlorobiaceae</taxon>
        <taxon>Prosthecochloris</taxon>
    </lineage>
</organism>
<name>A0ABR9XPI4_9CHLB</name>
<dbReference type="Proteomes" id="UP000619838">
    <property type="component" value="Unassembled WGS sequence"/>
</dbReference>